<dbReference type="EMBL" id="JARPMG010000008">
    <property type="protein sequence ID" value="KAJ8098953.1"/>
    <property type="molecule type" value="Genomic_DNA"/>
</dbReference>
<dbReference type="Proteomes" id="UP001217417">
    <property type="component" value="Unassembled WGS sequence"/>
</dbReference>
<keyword evidence="1" id="KW-0732">Signal</keyword>
<feature type="chain" id="PRO_5042048922" description="AA1-like domain-containing protein" evidence="1">
    <location>
        <begin position="26"/>
        <end position="155"/>
    </location>
</feature>
<evidence type="ECO:0000313" key="3">
    <source>
        <dbReference type="Proteomes" id="UP001217417"/>
    </source>
</evidence>
<name>A0AAD7QP80_9ASCO</name>
<dbReference type="RefSeq" id="XP_056042403.1">
    <property type="nucleotide sequence ID" value="XM_056184581.1"/>
</dbReference>
<keyword evidence="3" id="KW-1185">Reference proteome</keyword>
<proteinExistence type="predicted"/>
<comment type="caution">
    <text evidence="2">The sequence shown here is derived from an EMBL/GenBank/DDBJ whole genome shotgun (WGS) entry which is preliminary data.</text>
</comment>
<evidence type="ECO:0008006" key="4">
    <source>
        <dbReference type="Google" id="ProtNLM"/>
    </source>
</evidence>
<evidence type="ECO:0000256" key="1">
    <source>
        <dbReference type="SAM" id="SignalP"/>
    </source>
</evidence>
<gene>
    <name evidence="2" type="ORF">POJ06DRAFT_144728</name>
</gene>
<dbReference type="AlphaFoldDB" id="A0AAD7QP80"/>
<organism evidence="2 3">
    <name type="scientific">Lipomyces tetrasporus</name>
    <dbReference type="NCBI Taxonomy" id="54092"/>
    <lineage>
        <taxon>Eukaryota</taxon>
        <taxon>Fungi</taxon>
        <taxon>Dikarya</taxon>
        <taxon>Ascomycota</taxon>
        <taxon>Saccharomycotina</taxon>
        <taxon>Lipomycetes</taxon>
        <taxon>Lipomycetales</taxon>
        <taxon>Lipomycetaceae</taxon>
        <taxon>Lipomyces</taxon>
    </lineage>
</organism>
<reference evidence="2" key="1">
    <citation type="submission" date="2023-03" db="EMBL/GenBank/DDBJ databases">
        <title>Near-Complete genome sequence of Lipomyces tetrasporous NRRL Y-64009, an oleaginous yeast capable of growing on lignocellulosic hydrolysates.</title>
        <authorList>
            <consortium name="Lawrence Berkeley National Laboratory"/>
            <person name="Jagtap S.S."/>
            <person name="Liu J.-J."/>
            <person name="Walukiewicz H.E."/>
            <person name="Pangilinan J."/>
            <person name="Lipzen A."/>
            <person name="Ahrendt S."/>
            <person name="Koriabine M."/>
            <person name="Cobaugh K."/>
            <person name="Salamov A."/>
            <person name="Yoshinaga Y."/>
            <person name="Ng V."/>
            <person name="Daum C."/>
            <person name="Grigoriev I.V."/>
            <person name="Slininger P.J."/>
            <person name="Dien B.S."/>
            <person name="Jin Y.-S."/>
            <person name="Rao C.V."/>
        </authorList>
    </citation>
    <scope>NUCLEOTIDE SEQUENCE</scope>
    <source>
        <strain evidence="2">NRRL Y-64009</strain>
    </source>
</reference>
<dbReference type="GeneID" id="80879747"/>
<evidence type="ECO:0000313" key="2">
    <source>
        <dbReference type="EMBL" id="KAJ8098953.1"/>
    </source>
</evidence>
<sequence>MLKIRQALILSLVILLISKLEPVSAWQHGTLCITTALYQILSNGGYYRRLYGLEVYQLGAEHQILRPAEFTTTSAFDGSFSGKVTFIKGRPKCSIIGKWTATEQLYGPYEVTCSSNGISRTWTIDTVSDNPSTYVLPVQGGSIEYDAQQTMCGTY</sequence>
<accession>A0AAD7QP80</accession>
<feature type="signal peptide" evidence="1">
    <location>
        <begin position="1"/>
        <end position="25"/>
    </location>
</feature>
<protein>
    <recommendedName>
        <fullName evidence="4">AA1-like domain-containing protein</fullName>
    </recommendedName>
</protein>